<reference evidence="2" key="1">
    <citation type="submission" date="2022-12" db="EMBL/GenBank/DDBJ databases">
        <title>Draft genome assemblies for two species of Escallonia (Escalloniales).</title>
        <authorList>
            <person name="Chanderbali A."/>
            <person name="Dervinis C."/>
            <person name="Anghel I."/>
            <person name="Soltis D."/>
            <person name="Soltis P."/>
            <person name="Zapata F."/>
        </authorList>
    </citation>
    <scope>NUCLEOTIDE SEQUENCE</scope>
    <source>
        <strain evidence="2">UCBG92.1500</strain>
        <tissue evidence="2">Leaf</tissue>
    </source>
</reference>
<name>A0AA88Q9T7_9ASTE</name>
<proteinExistence type="predicted"/>
<sequence>MEAGGLPRSEVSFRRSGSSGLIWDDKLLSGEMNKIAQEEKERMPTVQRSRSNNGRHAYKTVDVAPTFDPPSPKVSGCGICGMFGKPVAASGHRRKQGRRKQNSQPKESLSPIQ</sequence>
<feature type="region of interest" description="Disordered" evidence="1">
    <location>
        <begin position="85"/>
        <end position="113"/>
    </location>
</feature>
<keyword evidence="3" id="KW-1185">Reference proteome</keyword>
<feature type="region of interest" description="Disordered" evidence="1">
    <location>
        <begin position="39"/>
        <end position="71"/>
    </location>
</feature>
<evidence type="ECO:0000313" key="3">
    <source>
        <dbReference type="Proteomes" id="UP001187471"/>
    </source>
</evidence>
<evidence type="ECO:0000313" key="2">
    <source>
        <dbReference type="EMBL" id="KAK2966289.1"/>
    </source>
</evidence>
<dbReference type="PANTHER" id="PTHR33730:SF4">
    <property type="entry name" value="OS05G0542732 PROTEIN"/>
    <property type="match status" value="1"/>
</dbReference>
<evidence type="ECO:0000256" key="1">
    <source>
        <dbReference type="SAM" id="MobiDB-lite"/>
    </source>
</evidence>
<dbReference type="EMBL" id="JAVXUO010003138">
    <property type="protein sequence ID" value="KAK2966289.1"/>
    <property type="molecule type" value="Genomic_DNA"/>
</dbReference>
<dbReference type="PANTHER" id="PTHR33730">
    <property type="entry name" value="OS05G0542732 PROTEIN-RELATED"/>
    <property type="match status" value="1"/>
</dbReference>
<feature type="compositionally biased region" description="Polar residues" evidence="1">
    <location>
        <begin position="102"/>
        <end position="113"/>
    </location>
</feature>
<evidence type="ECO:0008006" key="4">
    <source>
        <dbReference type="Google" id="ProtNLM"/>
    </source>
</evidence>
<protein>
    <recommendedName>
        <fullName evidence="4">MAPK kinase substrate protein</fullName>
    </recommendedName>
</protein>
<dbReference type="Proteomes" id="UP001187471">
    <property type="component" value="Unassembled WGS sequence"/>
</dbReference>
<comment type="caution">
    <text evidence="2">The sequence shown here is derived from an EMBL/GenBank/DDBJ whole genome shotgun (WGS) entry which is preliminary data.</text>
</comment>
<dbReference type="AlphaFoldDB" id="A0AA88Q9T7"/>
<dbReference type="Pfam" id="PF15697">
    <property type="entry name" value="DUF4666"/>
    <property type="match status" value="1"/>
</dbReference>
<gene>
    <name evidence="2" type="ORF">RJ640_018100</name>
</gene>
<dbReference type="InterPro" id="IPR031421">
    <property type="entry name" value="DUF4666"/>
</dbReference>
<organism evidence="2 3">
    <name type="scientific">Escallonia rubra</name>
    <dbReference type="NCBI Taxonomy" id="112253"/>
    <lineage>
        <taxon>Eukaryota</taxon>
        <taxon>Viridiplantae</taxon>
        <taxon>Streptophyta</taxon>
        <taxon>Embryophyta</taxon>
        <taxon>Tracheophyta</taxon>
        <taxon>Spermatophyta</taxon>
        <taxon>Magnoliopsida</taxon>
        <taxon>eudicotyledons</taxon>
        <taxon>Gunneridae</taxon>
        <taxon>Pentapetalae</taxon>
        <taxon>asterids</taxon>
        <taxon>campanulids</taxon>
        <taxon>Escalloniales</taxon>
        <taxon>Escalloniaceae</taxon>
        <taxon>Escallonia</taxon>
    </lineage>
</organism>
<accession>A0AA88Q9T7</accession>
<feature type="compositionally biased region" description="Basic residues" evidence="1">
    <location>
        <begin position="91"/>
        <end position="101"/>
    </location>
</feature>